<dbReference type="OrthoDB" id="241541at2"/>
<dbReference type="InterPro" id="IPR027558">
    <property type="entry name" value="Pre_pil_HX9DG_C"/>
</dbReference>
<protein>
    <submittedName>
        <fullName evidence="2">Putative major pilin subunit</fullName>
    </submittedName>
</protein>
<feature type="domain" description="DUF1559" evidence="1">
    <location>
        <begin position="35"/>
        <end position="333"/>
    </location>
</feature>
<accession>A0A517SCT3</accession>
<gene>
    <name evidence="2" type="ORF">Pan44_19670</name>
</gene>
<organism evidence="2 3">
    <name type="scientific">Caulifigura coniformis</name>
    <dbReference type="NCBI Taxonomy" id="2527983"/>
    <lineage>
        <taxon>Bacteria</taxon>
        <taxon>Pseudomonadati</taxon>
        <taxon>Planctomycetota</taxon>
        <taxon>Planctomycetia</taxon>
        <taxon>Planctomycetales</taxon>
        <taxon>Planctomycetaceae</taxon>
        <taxon>Caulifigura</taxon>
    </lineage>
</organism>
<keyword evidence="3" id="KW-1185">Reference proteome</keyword>
<proteinExistence type="predicted"/>
<dbReference type="Pfam" id="PF07963">
    <property type="entry name" value="N_methyl"/>
    <property type="match status" value="1"/>
</dbReference>
<sequence length="367" mass="38976">MSRYRFRRFGFTLIELLVVIAIIAILIALLLPAVQQAREAARRTQCKNNLKQLGLALHNYHDVFGKFTERKYGSSGTWSLSVAGTVQQSNSARVTGFVGLLPYFDQAPMFNQIQAGDPTAGTPIAPGGPRGDQNWAVWNTAPPMLKCPSDNGATTPSSHSYCFSHGDQVENINNAIRTRGLFGRAFFNSIRDVVDGTSNTIAMSELLSQVPTGAGPDVGFTAAANQIEIGMALANNISGLIASPSLCRTVVNGRYYVSGTNVRGRRGIKWTDGPSTLVSFNTVLPPNAPICADGGNWGDQNNSVLPPQSRHTGGVHGLMCDGAVRFISDNIDTGNTAAQQPVGGGQSVYGTWGRIGSIAGSEAVGEF</sequence>
<dbReference type="PANTHER" id="PTHR30093:SF2">
    <property type="entry name" value="TYPE II SECRETION SYSTEM PROTEIN H"/>
    <property type="match status" value="1"/>
</dbReference>
<dbReference type="RefSeq" id="WP_145029561.1">
    <property type="nucleotide sequence ID" value="NZ_CP036271.1"/>
</dbReference>
<dbReference type="KEGG" id="ccos:Pan44_19670"/>
<evidence type="ECO:0000313" key="2">
    <source>
        <dbReference type="EMBL" id="QDT53940.1"/>
    </source>
</evidence>
<name>A0A517SCT3_9PLAN</name>
<dbReference type="Proteomes" id="UP000315700">
    <property type="component" value="Chromosome"/>
</dbReference>
<dbReference type="InParanoid" id="A0A517SCT3"/>
<evidence type="ECO:0000313" key="3">
    <source>
        <dbReference type="Proteomes" id="UP000315700"/>
    </source>
</evidence>
<dbReference type="EMBL" id="CP036271">
    <property type="protein sequence ID" value="QDT53940.1"/>
    <property type="molecule type" value="Genomic_DNA"/>
</dbReference>
<reference evidence="2 3" key="1">
    <citation type="submission" date="2019-02" db="EMBL/GenBank/DDBJ databases">
        <title>Deep-cultivation of Planctomycetes and their phenomic and genomic characterization uncovers novel biology.</title>
        <authorList>
            <person name="Wiegand S."/>
            <person name="Jogler M."/>
            <person name="Boedeker C."/>
            <person name="Pinto D."/>
            <person name="Vollmers J."/>
            <person name="Rivas-Marin E."/>
            <person name="Kohn T."/>
            <person name="Peeters S.H."/>
            <person name="Heuer A."/>
            <person name="Rast P."/>
            <person name="Oberbeckmann S."/>
            <person name="Bunk B."/>
            <person name="Jeske O."/>
            <person name="Meyerdierks A."/>
            <person name="Storesund J.E."/>
            <person name="Kallscheuer N."/>
            <person name="Luecker S."/>
            <person name="Lage O.M."/>
            <person name="Pohl T."/>
            <person name="Merkel B.J."/>
            <person name="Hornburger P."/>
            <person name="Mueller R.-W."/>
            <person name="Bruemmer F."/>
            <person name="Labrenz M."/>
            <person name="Spormann A.M."/>
            <person name="Op den Camp H."/>
            <person name="Overmann J."/>
            <person name="Amann R."/>
            <person name="Jetten M.S.M."/>
            <person name="Mascher T."/>
            <person name="Medema M.H."/>
            <person name="Devos D.P."/>
            <person name="Kaster A.-K."/>
            <person name="Ovreas L."/>
            <person name="Rohde M."/>
            <person name="Galperin M.Y."/>
            <person name="Jogler C."/>
        </authorList>
    </citation>
    <scope>NUCLEOTIDE SEQUENCE [LARGE SCALE GENOMIC DNA]</scope>
    <source>
        <strain evidence="2 3">Pan44</strain>
    </source>
</reference>
<evidence type="ECO:0000259" key="1">
    <source>
        <dbReference type="Pfam" id="PF07596"/>
    </source>
</evidence>
<dbReference type="SUPFAM" id="SSF54523">
    <property type="entry name" value="Pili subunits"/>
    <property type="match status" value="1"/>
</dbReference>
<dbReference type="PANTHER" id="PTHR30093">
    <property type="entry name" value="GENERAL SECRETION PATHWAY PROTEIN G"/>
    <property type="match status" value="1"/>
</dbReference>
<dbReference type="Gene3D" id="3.30.700.10">
    <property type="entry name" value="Glycoprotein, Type 4 Pilin"/>
    <property type="match status" value="1"/>
</dbReference>
<dbReference type="InterPro" id="IPR011453">
    <property type="entry name" value="DUF1559"/>
</dbReference>
<dbReference type="NCBIfam" id="TIGR04294">
    <property type="entry name" value="pre_pil_HX9DG"/>
    <property type="match status" value="1"/>
</dbReference>
<dbReference type="InterPro" id="IPR012902">
    <property type="entry name" value="N_methyl_site"/>
</dbReference>
<dbReference type="InterPro" id="IPR045584">
    <property type="entry name" value="Pilin-like"/>
</dbReference>
<dbReference type="AlphaFoldDB" id="A0A517SCT3"/>
<dbReference type="Pfam" id="PF07596">
    <property type="entry name" value="SBP_bac_10"/>
    <property type="match status" value="1"/>
</dbReference>
<dbReference type="NCBIfam" id="TIGR02532">
    <property type="entry name" value="IV_pilin_GFxxxE"/>
    <property type="match status" value="1"/>
</dbReference>